<organism evidence="2 3">
    <name type="scientific">Marinibactrum halimedae</name>
    <dbReference type="NCBI Taxonomy" id="1444977"/>
    <lineage>
        <taxon>Bacteria</taxon>
        <taxon>Pseudomonadati</taxon>
        <taxon>Pseudomonadota</taxon>
        <taxon>Gammaproteobacteria</taxon>
        <taxon>Cellvibrionales</taxon>
        <taxon>Cellvibrionaceae</taxon>
        <taxon>Marinibactrum</taxon>
    </lineage>
</organism>
<accession>A0AA37T6E3</accession>
<keyword evidence="3" id="KW-1185">Reference proteome</keyword>
<name>A0AA37T6E3_9GAMM</name>
<reference evidence="2 3" key="1">
    <citation type="journal article" date="2014" name="Int. J. Syst. Evol. Microbiol.">
        <title>Complete genome sequence of Corynebacterium casei LMG S-19264T (=DSM 44701T), isolated from a smear-ripened cheese.</title>
        <authorList>
            <consortium name="US DOE Joint Genome Institute (JGI-PGF)"/>
            <person name="Walter F."/>
            <person name="Albersmeier A."/>
            <person name="Kalinowski J."/>
            <person name="Ruckert C."/>
        </authorList>
    </citation>
    <scope>NUCLEOTIDE SEQUENCE [LARGE SCALE GENOMIC DNA]</scope>
    <source>
        <strain evidence="2 3">NBRC 110095</strain>
    </source>
</reference>
<dbReference type="Proteomes" id="UP001156870">
    <property type="component" value="Unassembled WGS sequence"/>
</dbReference>
<protein>
    <submittedName>
        <fullName evidence="2">Uncharacterized protein</fullName>
    </submittedName>
</protein>
<proteinExistence type="predicted"/>
<gene>
    <name evidence="2" type="ORF">GCM10007877_22900</name>
</gene>
<dbReference type="RefSeq" id="WP_232593153.1">
    <property type="nucleotide sequence ID" value="NZ_BSPD01000056.1"/>
</dbReference>
<evidence type="ECO:0000256" key="1">
    <source>
        <dbReference type="SAM" id="MobiDB-lite"/>
    </source>
</evidence>
<dbReference type="EMBL" id="BSPD01000056">
    <property type="protein sequence ID" value="GLS26574.1"/>
    <property type="molecule type" value="Genomic_DNA"/>
</dbReference>
<feature type="region of interest" description="Disordered" evidence="1">
    <location>
        <begin position="169"/>
        <end position="188"/>
    </location>
</feature>
<comment type="caution">
    <text evidence="2">The sequence shown here is derived from an EMBL/GenBank/DDBJ whole genome shotgun (WGS) entry which is preliminary data.</text>
</comment>
<sequence>MSFIHQLFASRRRPYIPGKNKRDKITINFSGSILTLELPPSHYSEGLGKDKPIPEVVNLYEKSDFISDEDLPSWRRQGVSVRSIMGRHLELLGPPWHPQPTLGLMDFSMGVRHMDTMPEGMSLFNPEHLEQATLRNIYFNGPGNPLNRHVQGPVNWQVRETDSGTWLYTETHPRLENREPDDDSPLPEESSFIRSVLLMALTDRHMLSMGYRYIGYKPVVDCLRSMNSIRDSVFNSVQLTLSNESQDKLKHAQKRWPNAQACENRTPEPWIYPIVRRGDNSIGEPNIVLLEPGSPPPEFTPN</sequence>
<dbReference type="AlphaFoldDB" id="A0AA37T6E3"/>
<evidence type="ECO:0000313" key="2">
    <source>
        <dbReference type="EMBL" id="GLS26574.1"/>
    </source>
</evidence>
<evidence type="ECO:0000313" key="3">
    <source>
        <dbReference type="Proteomes" id="UP001156870"/>
    </source>
</evidence>